<dbReference type="Proteomes" id="UP001233999">
    <property type="component" value="Unassembled WGS sequence"/>
</dbReference>
<sequence>MVEEVNTGTRNLKLTTGTQHSISSIPCKDATKKTVVRETHSFIGAMEELKLDSAVNCLDQVHNTGFVEGSCNTYEFCTHEKDNMKSYVFGPEILFYQGNRHTPAEIAPIWKKDCRMWLWKSVSNARKRRKLLKLN</sequence>
<protein>
    <submittedName>
        <fullName evidence="1">Uncharacterized protein</fullName>
    </submittedName>
</protein>
<gene>
    <name evidence="1" type="ORF">L9F63_017053</name>
</gene>
<reference evidence="1" key="1">
    <citation type="journal article" date="2023" name="IScience">
        <title>Live-bearing cockroach genome reveals convergent evolutionary mechanisms linked to viviparity in insects and beyond.</title>
        <authorList>
            <person name="Fouks B."/>
            <person name="Harrison M.C."/>
            <person name="Mikhailova A.A."/>
            <person name="Marchal E."/>
            <person name="English S."/>
            <person name="Carruthers M."/>
            <person name="Jennings E.C."/>
            <person name="Chiamaka E.L."/>
            <person name="Frigard R.A."/>
            <person name="Pippel M."/>
            <person name="Attardo G.M."/>
            <person name="Benoit J.B."/>
            <person name="Bornberg-Bauer E."/>
            <person name="Tobe S.S."/>
        </authorList>
    </citation>
    <scope>NUCLEOTIDE SEQUENCE</scope>
    <source>
        <strain evidence="1">Stay&amp;Tobe</strain>
    </source>
</reference>
<evidence type="ECO:0000313" key="1">
    <source>
        <dbReference type="EMBL" id="KAJ9589751.1"/>
    </source>
</evidence>
<accession>A0AAD8EGX8</accession>
<keyword evidence="2" id="KW-1185">Reference proteome</keyword>
<name>A0AAD8EGX8_DIPPU</name>
<evidence type="ECO:0000313" key="2">
    <source>
        <dbReference type="Proteomes" id="UP001233999"/>
    </source>
</evidence>
<organism evidence="1 2">
    <name type="scientific">Diploptera punctata</name>
    <name type="common">Pacific beetle cockroach</name>
    <dbReference type="NCBI Taxonomy" id="6984"/>
    <lineage>
        <taxon>Eukaryota</taxon>
        <taxon>Metazoa</taxon>
        <taxon>Ecdysozoa</taxon>
        <taxon>Arthropoda</taxon>
        <taxon>Hexapoda</taxon>
        <taxon>Insecta</taxon>
        <taxon>Pterygota</taxon>
        <taxon>Neoptera</taxon>
        <taxon>Polyneoptera</taxon>
        <taxon>Dictyoptera</taxon>
        <taxon>Blattodea</taxon>
        <taxon>Blaberoidea</taxon>
        <taxon>Blaberidae</taxon>
        <taxon>Diplopterinae</taxon>
        <taxon>Diploptera</taxon>
    </lineage>
</organism>
<comment type="caution">
    <text evidence="1">The sequence shown here is derived from an EMBL/GenBank/DDBJ whole genome shotgun (WGS) entry which is preliminary data.</text>
</comment>
<dbReference type="AlphaFoldDB" id="A0AAD8EGX8"/>
<dbReference type="EMBL" id="JASPKZ010004913">
    <property type="protein sequence ID" value="KAJ9589751.1"/>
    <property type="molecule type" value="Genomic_DNA"/>
</dbReference>
<reference evidence="1" key="2">
    <citation type="submission" date="2023-05" db="EMBL/GenBank/DDBJ databases">
        <authorList>
            <person name="Fouks B."/>
        </authorList>
    </citation>
    <scope>NUCLEOTIDE SEQUENCE</scope>
    <source>
        <strain evidence="1">Stay&amp;Tobe</strain>
        <tissue evidence="1">Testes</tissue>
    </source>
</reference>
<proteinExistence type="predicted"/>